<feature type="domain" description="DUF6968" evidence="1">
    <location>
        <begin position="12"/>
        <end position="87"/>
    </location>
</feature>
<comment type="caution">
    <text evidence="2">The sequence shown here is derived from an EMBL/GenBank/DDBJ whole genome shotgun (WGS) entry which is preliminary data.</text>
</comment>
<dbReference type="Pfam" id="PF22302">
    <property type="entry name" value="DUF6968"/>
    <property type="match status" value="1"/>
</dbReference>
<evidence type="ECO:0000313" key="2">
    <source>
        <dbReference type="EMBL" id="TCP03205.1"/>
    </source>
</evidence>
<dbReference type="Proteomes" id="UP000294721">
    <property type="component" value="Unassembled WGS sequence"/>
</dbReference>
<proteinExistence type="predicted"/>
<organism evidence="2 3">
    <name type="scientific">Uruburuella suis</name>
    <dbReference type="NCBI Taxonomy" id="252130"/>
    <lineage>
        <taxon>Bacteria</taxon>
        <taxon>Pseudomonadati</taxon>
        <taxon>Pseudomonadota</taxon>
        <taxon>Betaproteobacteria</taxon>
        <taxon>Neisseriales</taxon>
        <taxon>Neisseriaceae</taxon>
        <taxon>Uruburuella</taxon>
    </lineage>
</organism>
<sequence length="98" mass="10775">MLEKLTMETAIAHRIYEVADKPGEEVQIFIGKPVQYDLNEWHCPYRIVGAGKDLNFHIAAVDSIQALQLIWPVVDSAISGADLSLLWGGGKNLGLVSE</sequence>
<gene>
    <name evidence="2" type="ORF">EV680_12117</name>
</gene>
<evidence type="ECO:0000259" key="1">
    <source>
        <dbReference type="Pfam" id="PF22302"/>
    </source>
</evidence>
<dbReference type="EMBL" id="SLXE01000021">
    <property type="protein sequence ID" value="TCP03205.1"/>
    <property type="molecule type" value="Genomic_DNA"/>
</dbReference>
<dbReference type="InterPro" id="IPR054241">
    <property type="entry name" value="DUF6968"/>
</dbReference>
<evidence type="ECO:0000313" key="3">
    <source>
        <dbReference type="Proteomes" id="UP000294721"/>
    </source>
</evidence>
<reference evidence="2 3" key="1">
    <citation type="submission" date="2019-03" db="EMBL/GenBank/DDBJ databases">
        <title>Genomic Encyclopedia of Type Strains, Phase IV (KMG-IV): sequencing the most valuable type-strain genomes for metagenomic binning, comparative biology and taxonomic classification.</title>
        <authorList>
            <person name="Goeker M."/>
        </authorList>
    </citation>
    <scope>NUCLEOTIDE SEQUENCE [LARGE SCALE GENOMIC DNA]</scope>
    <source>
        <strain evidence="2 3">DSM 17474</strain>
    </source>
</reference>
<keyword evidence="3" id="KW-1185">Reference proteome</keyword>
<protein>
    <recommendedName>
        <fullName evidence="1">DUF6968 domain-containing protein</fullName>
    </recommendedName>
</protein>
<accession>A0ABY2C2Q6</accession>
<name>A0ABY2C2Q6_9NEIS</name>